<evidence type="ECO:0000313" key="1">
    <source>
        <dbReference type="EnsemblPlants" id="AET7Gv20825800.5"/>
    </source>
</evidence>
<reference evidence="1" key="3">
    <citation type="journal article" date="2017" name="Nature">
        <title>Genome sequence of the progenitor of the wheat D genome Aegilops tauschii.</title>
        <authorList>
            <person name="Luo M.C."/>
            <person name="Gu Y.Q."/>
            <person name="Puiu D."/>
            <person name="Wang H."/>
            <person name="Twardziok S.O."/>
            <person name="Deal K.R."/>
            <person name="Huo N."/>
            <person name="Zhu T."/>
            <person name="Wang L."/>
            <person name="Wang Y."/>
            <person name="McGuire P.E."/>
            <person name="Liu S."/>
            <person name="Long H."/>
            <person name="Ramasamy R.K."/>
            <person name="Rodriguez J.C."/>
            <person name="Van S.L."/>
            <person name="Yuan L."/>
            <person name="Wang Z."/>
            <person name="Xia Z."/>
            <person name="Xiao L."/>
            <person name="Anderson O.D."/>
            <person name="Ouyang S."/>
            <person name="Liang Y."/>
            <person name="Zimin A.V."/>
            <person name="Pertea G."/>
            <person name="Qi P."/>
            <person name="Bennetzen J.L."/>
            <person name="Dai X."/>
            <person name="Dawson M.W."/>
            <person name="Muller H.G."/>
            <person name="Kugler K."/>
            <person name="Rivarola-Duarte L."/>
            <person name="Spannagl M."/>
            <person name="Mayer K.F.X."/>
            <person name="Lu F.H."/>
            <person name="Bevan M.W."/>
            <person name="Leroy P."/>
            <person name="Li P."/>
            <person name="You F.M."/>
            <person name="Sun Q."/>
            <person name="Liu Z."/>
            <person name="Lyons E."/>
            <person name="Wicker T."/>
            <person name="Salzberg S.L."/>
            <person name="Devos K.M."/>
            <person name="Dvorak J."/>
        </authorList>
    </citation>
    <scope>NUCLEOTIDE SEQUENCE [LARGE SCALE GENOMIC DNA]</scope>
    <source>
        <strain evidence="1">cv. AL8/78</strain>
    </source>
</reference>
<reference evidence="2" key="2">
    <citation type="journal article" date="2017" name="Nat. Plants">
        <title>The Aegilops tauschii genome reveals multiple impacts of transposons.</title>
        <authorList>
            <person name="Zhao G."/>
            <person name="Zou C."/>
            <person name="Li K."/>
            <person name="Wang K."/>
            <person name="Li T."/>
            <person name="Gao L."/>
            <person name="Zhang X."/>
            <person name="Wang H."/>
            <person name="Yang Z."/>
            <person name="Liu X."/>
            <person name="Jiang W."/>
            <person name="Mao L."/>
            <person name="Kong X."/>
            <person name="Jiao Y."/>
            <person name="Jia J."/>
        </authorList>
    </citation>
    <scope>NUCLEOTIDE SEQUENCE [LARGE SCALE GENOMIC DNA]</scope>
    <source>
        <strain evidence="2">cv. AL8/78</strain>
    </source>
</reference>
<reference evidence="1" key="4">
    <citation type="submission" date="2019-03" db="UniProtKB">
        <authorList>
            <consortium name="EnsemblPlants"/>
        </authorList>
    </citation>
    <scope>IDENTIFICATION</scope>
</reference>
<keyword evidence="2" id="KW-1185">Reference proteome</keyword>
<dbReference type="Proteomes" id="UP000015105">
    <property type="component" value="Chromosome 7D"/>
</dbReference>
<name>A0A453S638_AEGTS</name>
<reference evidence="2" key="1">
    <citation type="journal article" date="2014" name="Science">
        <title>Ancient hybridizations among the ancestral genomes of bread wheat.</title>
        <authorList>
            <consortium name="International Wheat Genome Sequencing Consortium,"/>
            <person name="Marcussen T."/>
            <person name="Sandve S.R."/>
            <person name="Heier L."/>
            <person name="Spannagl M."/>
            <person name="Pfeifer M."/>
            <person name="Jakobsen K.S."/>
            <person name="Wulff B.B."/>
            <person name="Steuernagel B."/>
            <person name="Mayer K.F."/>
            <person name="Olsen O.A."/>
        </authorList>
    </citation>
    <scope>NUCLEOTIDE SEQUENCE [LARGE SCALE GENOMIC DNA]</scope>
    <source>
        <strain evidence="2">cv. AL8/78</strain>
    </source>
</reference>
<reference evidence="1" key="5">
    <citation type="journal article" date="2021" name="G3 (Bethesda)">
        <title>Aegilops tauschii genome assembly Aet v5.0 features greater sequence contiguity and improved annotation.</title>
        <authorList>
            <person name="Wang L."/>
            <person name="Zhu T."/>
            <person name="Rodriguez J.C."/>
            <person name="Deal K.R."/>
            <person name="Dubcovsky J."/>
            <person name="McGuire P.E."/>
            <person name="Lux T."/>
            <person name="Spannagl M."/>
            <person name="Mayer K.F.X."/>
            <person name="Baldrich P."/>
            <person name="Meyers B.C."/>
            <person name="Huo N."/>
            <person name="Gu Y.Q."/>
            <person name="Zhou H."/>
            <person name="Devos K.M."/>
            <person name="Bennetzen J.L."/>
            <person name="Unver T."/>
            <person name="Budak H."/>
            <person name="Gulick P.J."/>
            <person name="Galiba G."/>
            <person name="Kalapos B."/>
            <person name="Nelson D.R."/>
            <person name="Li P."/>
            <person name="You F.M."/>
            <person name="Luo M.C."/>
            <person name="Dvorak J."/>
        </authorList>
    </citation>
    <scope>NUCLEOTIDE SEQUENCE [LARGE SCALE GENOMIC DNA]</scope>
    <source>
        <strain evidence="1">cv. AL8/78</strain>
    </source>
</reference>
<sequence length="35" mass="3968">KLAQANQVWGKFTFLPLCITPSGGKRMAFWISELK</sequence>
<accession>A0A453S638</accession>
<dbReference type="AlphaFoldDB" id="A0A453S638"/>
<organism evidence="1 2">
    <name type="scientific">Aegilops tauschii subsp. strangulata</name>
    <name type="common">Goatgrass</name>
    <dbReference type="NCBI Taxonomy" id="200361"/>
    <lineage>
        <taxon>Eukaryota</taxon>
        <taxon>Viridiplantae</taxon>
        <taxon>Streptophyta</taxon>
        <taxon>Embryophyta</taxon>
        <taxon>Tracheophyta</taxon>
        <taxon>Spermatophyta</taxon>
        <taxon>Magnoliopsida</taxon>
        <taxon>Liliopsida</taxon>
        <taxon>Poales</taxon>
        <taxon>Poaceae</taxon>
        <taxon>BOP clade</taxon>
        <taxon>Pooideae</taxon>
        <taxon>Triticodae</taxon>
        <taxon>Triticeae</taxon>
        <taxon>Triticinae</taxon>
        <taxon>Aegilops</taxon>
    </lineage>
</organism>
<protein>
    <submittedName>
        <fullName evidence="1">Uncharacterized protein</fullName>
    </submittedName>
</protein>
<proteinExistence type="predicted"/>
<evidence type="ECO:0000313" key="2">
    <source>
        <dbReference type="Proteomes" id="UP000015105"/>
    </source>
</evidence>
<dbReference type="Gramene" id="AET7Gv20825800.5">
    <property type="protein sequence ID" value="AET7Gv20825800.5"/>
    <property type="gene ID" value="AET7Gv20825800"/>
</dbReference>
<dbReference type="EnsemblPlants" id="AET7Gv20825800.5">
    <property type="protein sequence ID" value="AET7Gv20825800.5"/>
    <property type="gene ID" value="AET7Gv20825800"/>
</dbReference>